<accession>A0A9X3MPA4</accession>
<dbReference type="Gene3D" id="3.20.20.450">
    <property type="entry name" value="EAL domain"/>
    <property type="match status" value="1"/>
</dbReference>
<dbReference type="NCBIfam" id="TIGR00254">
    <property type="entry name" value="GGDEF"/>
    <property type="match status" value="1"/>
</dbReference>
<dbReference type="GO" id="GO:0071111">
    <property type="term" value="F:cyclic-guanylate-specific phosphodiesterase activity"/>
    <property type="evidence" value="ECO:0007669"/>
    <property type="project" value="InterPro"/>
</dbReference>
<dbReference type="PROSITE" id="PS50883">
    <property type="entry name" value="EAL"/>
    <property type="match status" value="1"/>
</dbReference>
<dbReference type="CDD" id="cd01948">
    <property type="entry name" value="EAL"/>
    <property type="match status" value="1"/>
</dbReference>
<keyword evidence="1" id="KW-0812">Transmembrane</keyword>
<dbReference type="EMBL" id="JAPDOD010000002">
    <property type="protein sequence ID" value="MDA0159337.1"/>
    <property type="molecule type" value="Genomic_DNA"/>
</dbReference>
<keyword evidence="1" id="KW-0472">Membrane</keyword>
<dbReference type="SMART" id="SM00052">
    <property type="entry name" value="EAL"/>
    <property type="match status" value="1"/>
</dbReference>
<dbReference type="Pfam" id="PF00563">
    <property type="entry name" value="EAL"/>
    <property type="match status" value="1"/>
</dbReference>
<comment type="caution">
    <text evidence="4">The sequence shown here is derived from an EMBL/GenBank/DDBJ whole genome shotgun (WGS) entry which is preliminary data.</text>
</comment>
<dbReference type="Pfam" id="PF00990">
    <property type="entry name" value="GGDEF"/>
    <property type="match status" value="1"/>
</dbReference>
<keyword evidence="5" id="KW-1185">Reference proteome</keyword>
<feature type="transmembrane region" description="Helical" evidence="1">
    <location>
        <begin position="14"/>
        <end position="37"/>
    </location>
</feature>
<sequence length="649" mass="70363">MRLPFRSAPVRPGFAARLVFAVLASFALAGAGGYGLISRQIEQRVISGHVKDQRADARSFAAIGRREERHEATIAEIDEVLHAIHRRPGTLETLLIDEHGVVRAAGGDARAVGEIDRDSRIDGALSHGQEYAGREADETADTRDLEFVMPLVIRGKRYAYEMTLDHASLDGELRGARHGLLYAGLLMFLLGGGAFYVAGGRSLLSSHRLALHRATRDGLTDLPNQRAFHQDLPAAVKTAARHGDPLVLVLLDADDFKFLNDRHGHPYGDEVLRRIADVLREGRAGETCYRIGGDEFALLLPRTDAVAARSRSRRLMRALAAANVQMSVGVAELSPGRGADLLRREADAALYEAKRRGGNGVVHVEDVRSEVVITTSQKLEAIHRLLEEQRLDVAYQPIWNLQGHELLGLEALARPHADYGFEGPAEAFDLAEQVGRVPQLDKLCVARAVEIAPRLPEGALLFVNLSPLTLDVGGEDEDWLLHAIEAVGLAPSRVVIEVTERFGGRTAGVVKCLQRLREQGFKLALDDVGTGNSGLEMLRLVDAEFVKLDRSIVSAAPDDANARAVLLAMATFASHTGAFVIAEGIEDEDVLEFIRDIHQGAFSREAIIGGGQGYGLGRPSTELDVASAPAELLGAPAEARTREFLARVP</sequence>
<dbReference type="SUPFAM" id="SSF55073">
    <property type="entry name" value="Nucleotide cyclase"/>
    <property type="match status" value="1"/>
</dbReference>
<protein>
    <submittedName>
        <fullName evidence="4">Bifunctional diguanylate cyclase/phosphodiesterase</fullName>
    </submittedName>
</protein>
<dbReference type="AlphaFoldDB" id="A0A9X3MPA4"/>
<dbReference type="InterPro" id="IPR043128">
    <property type="entry name" value="Rev_trsase/Diguanyl_cyclase"/>
</dbReference>
<dbReference type="Gene3D" id="3.30.70.270">
    <property type="match status" value="1"/>
</dbReference>
<dbReference type="SMART" id="SM00267">
    <property type="entry name" value="GGDEF"/>
    <property type="match status" value="1"/>
</dbReference>
<dbReference type="PROSITE" id="PS50887">
    <property type="entry name" value="GGDEF"/>
    <property type="match status" value="1"/>
</dbReference>
<dbReference type="InterPro" id="IPR001633">
    <property type="entry name" value="EAL_dom"/>
</dbReference>
<evidence type="ECO:0000256" key="1">
    <source>
        <dbReference type="SAM" id="Phobius"/>
    </source>
</evidence>
<dbReference type="CDD" id="cd01949">
    <property type="entry name" value="GGDEF"/>
    <property type="match status" value="1"/>
</dbReference>
<dbReference type="PANTHER" id="PTHR33121:SF70">
    <property type="entry name" value="SIGNALING PROTEIN YKOW"/>
    <property type="match status" value="1"/>
</dbReference>
<dbReference type="InterPro" id="IPR050706">
    <property type="entry name" value="Cyclic-di-GMP_PDE-like"/>
</dbReference>
<organism evidence="4 5">
    <name type="scientific">Solirubrobacter ginsenosidimutans</name>
    <dbReference type="NCBI Taxonomy" id="490573"/>
    <lineage>
        <taxon>Bacteria</taxon>
        <taxon>Bacillati</taxon>
        <taxon>Actinomycetota</taxon>
        <taxon>Thermoleophilia</taxon>
        <taxon>Solirubrobacterales</taxon>
        <taxon>Solirubrobacteraceae</taxon>
        <taxon>Solirubrobacter</taxon>
    </lineage>
</organism>
<feature type="transmembrane region" description="Helical" evidence="1">
    <location>
        <begin position="179"/>
        <end position="198"/>
    </location>
</feature>
<dbReference type="Proteomes" id="UP001149140">
    <property type="component" value="Unassembled WGS sequence"/>
</dbReference>
<dbReference type="InterPro" id="IPR035919">
    <property type="entry name" value="EAL_sf"/>
</dbReference>
<gene>
    <name evidence="4" type="ORF">OM076_03585</name>
</gene>
<dbReference type="InterPro" id="IPR000160">
    <property type="entry name" value="GGDEF_dom"/>
</dbReference>
<feature type="domain" description="EAL" evidence="2">
    <location>
        <begin position="375"/>
        <end position="633"/>
    </location>
</feature>
<evidence type="ECO:0000313" key="4">
    <source>
        <dbReference type="EMBL" id="MDA0159337.1"/>
    </source>
</evidence>
<name>A0A9X3MPA4_9ACTN</name>
<reference evidence="4" key="1">
    <citation type="submission" date="2022-10" db="EMBL/GenBank/DDBJ databases">
        <title>The WGS of Solirubrobacter ginsenosidimutans DSM 21036.</title>
        <authorList>
            <person name="Jiang Z."/>
        </authorList>
    </citation>
    <scope>NUCLEOTIDE SEQUENCE</scope>
    <source>
        <strain evidence="4">DSM 21036</strain>
    </source>
</reference>
<feature type="domain" description="GGDEF" evidence="3">
    <location>
        <begin position="244"/>
        <end position="366"/>
    </location>
</feature>
<dbReference type="PANTHER" id="PTHR33121">
    <property type="entry name" value="CYCLIC DI-GMP PHOSPHODIESTERASE PDEF"/>
    <property type="match status" value="1"/>
</dbReference>
<dbReference type="SUPFAM" id="SSF141868">
    <property type="entry name" value="EAL domain-like"/>
    <property type="match status" value="1"/>
</dbReference>
<evidence type="ECO:0000259" key="3">
    <source>
        <dbReference type="PROSITE" id="PS50887"/>
    </source>
</evidence>
<evidence type="ECO:0000313" key="5">
    <source>
        <dbReference type="Proteomes" id="UP001149140"/>
    </source>
</evidence>
<keyword evidence="1" id="KW-1133">Transmembrane helix</keyword>
<evidence type="ECO:0000259" key="2">
    <source>
        <dbReference type="PROSITE" id="PS50883"/>
    </source>
</evidence>
<dbReference type="InterPro" id="IPR029787">
    <property type="entry name" value="Nucleotide_cyclase"/>
</dbReference>
<proteinExistence type="predicted"/>